<accession>A0AAV0XFL6</accession>
<dbReference type="Pfam" id="PF04937">
    <property type="entry name" value="DUF659"/>
    <property type="match status" value="1"/>
</dbReference>
<evidence type="ECO:0000313" key="3">
    <source>
        <dbReference type="Proteomes" id="UP001160148"/>
    </source>
</evidence>
<dbReference type="InterPro" id="IPR007021">
    <property type="entry name" value="DUF659"/>
</dbReference>
<dbReference type="GO" id="GO:0005634">
    <property type="term" value="C:nucleus"/>
    <property type="evidence" value="ECO:0007669"/>
    <property type="project" value="InterPro"/>
</dbReference>
<sequence>MPKVARTKRSKVSIYLEEFPNETFRSDGQVLYCQSCDKSVSIDQRGQVIQHINTSKHRGNKDRKLIFQQNFISTSSASTNSKSVFNDDLCRALIRSDIPLFKLKNVAFKNFMEKYTGHKIPDESTLRKNYVGGVYEETISKIQNIIGDGPIWVGVDETTDADGRYIANVIVGKLSTEPSKPFLLCCEELDKCNHKTVCQLFNNAMGVLWPNGIKHNNVLLLLTDAAPYMCKAGKVLDTFYPRIIHLTCLVHGFHRIAETIRFQFSEVDSLISNVKKIFLKAPSRIQTFKDMYPDLTLPPEPIITRWGTWLSAVLYYSNNFEKIRNVVLNLDPEAAIAIKKTVELIDSKNLQNNLAFISTNFGFLVDTISKLETSKMPLTESLEIVDNAIKQLERVPGEIGVLTNSKLKNVLEKNTGFNTVMSIRDILLNKTPNNNNSEIEYTPKEIMCMKYAPVTSVDVERSFSRYKAMLRPNRRHFTFENFKLYVVSNCFPHEDYDESE</sequence>
<dbReference type="InterPro" id="IPR012337">
    <property type="entry name" value="RNaseH-like_sf"/>
</dbReference>
<keyword evidence="3" id="KW-1185">Reference proteome</keyword>
<evidence type="ECO:0000313" key="2">
    <source>
        <dbReference type="EMBL" id="CAI6366916.1"/>
    </source>
</evidence>
<dbReference type="AlphaFoldDB" id="A0AAV0XFL6"/>
<protein>
    <recommendedName>
        <fullName evidence="1">DUF659 domain-containing protein</fullName>
    </recommendedName>
</protein>
<comment type="caution">
    <text evidence="2">The sequence shown here is derived from an EMBL/GenBank/DDBJ whole genome shotgun (WGS) entry which is preliminary data.</text>
</comment>
<gene>
    <name evidence="2" type="ORF">MEUPH1_LOCUS21448</name>
</gene>
<feature type="domain" description="DUF659" evidence="1">
    <location>
        <begin position="123"/>
        <end position="277"/>
    </location>
</feature>
<dbReference type="Proteomes" id="UP001160148">
    <property type="component" value="Unassembled WGS sequence"/>
</dbReference>
<proteinExistence type="predicted"/>
<organism evidence="2 3">
    <name type="scientific">Macrosiphum euphorbiae</name>
    <name type="common">potato aphid</name>
    <dbReference type="NCBI Taxonomy" id="13131"/>
    <lineage>
        <taxon>Eukaryota</taxon>
        <taxon>Metazoa</taxon>
        <taxon>Ecdysozoa</taxon>
        <taxon>Arthropoda</taxon>
        <taxon>Hexapoda</taxon>
        <taxon>Insecta</taxon>
        <taxon>Pterygota</taxon>
        <taxon>Neoptera</taxon>
        <taxon>Paraneoptera</taxon>
        <taxon>Hemiptera</taxon>
        <taxon>Sternorrhyncha</taxon>
        <taxon>Aphidomorpha</taxon>
        <taxon>Aphidoidea</taxon>
        <taxon>Aphididae</taxon>
        <taxon>Macrosiphini</taxon>
        <taxon>Macrosiphum</taxon>
    </lineage>
</organism>
<dbReference type="PANTHER" id="PTHR32344">
    <property type="entry name" value="U1-TYPE DOMAIN-CONTAINING PROTEIN"/>
    <property type="match status" value="1"/>
</dbReference>
<dbReference type="EMBL" id="CARXXK010000004">
    <property type="protein sequence ID" value="CAI6366916.1"/>
    <property type="molecule type" value="Genomic_DNA"/>
</dbReference>
<name>A0AAV0XFL6_9HEMI</name>
<dbReference type="SUPFAM" id="SSF53098">
    <property type="entry name" value="Ribonuclease H-like"/>
    <property type="match status" value="1"/>
</dbReference>
<reference evidence="2 3" key="1">
    <citation type="submission" date="2023-01" db="EMBL/GenBank/DDBJ databases">
        <authorList>
            <person name="Whitehead M."/>
        </authorList>
    </citation>
    <scope>NUCLEOTIDE SEQUENCE [LARGE SCALE GENOMIC DNA]</scope>
</reference>
<dbReference type="InterPro" id="IPR033375">
    <property type="entry name" value="Cggbp1"/>
</dbReference>
<dbReference type="GO" id="GO:0003690">
    <property type="term" value="F:double-stranded DNA binding"/>
    <property type="evidence" value="ECO:0007669"/>
    <property type="project" value="InterPro"/>
</dbReference>
<dbReference type="PANTHER" id="PTHR32344:SF1">
    <property type="entry name" value="U1-TYPE DOMAIN-CONTAINING PROTEIN"/>
    <property type="match status" value="1"/>
</dbReference>
<evidence type="ECO:0000259" key="1">
    <source>
        <dbReference type="Pfam" id="PF04937"/>
    </source>
</evidence>
<dbReference type="GO" id="GO:0006357">
    <property type="term" value="P:regulation of transcription by RNA polymerase II"/>
    <property type="evidence" value="ECO:0007669"/>
    <property type="project" value="InterPro"/>
</dbReference>